<evidence type="ECO:0000313" key="2">
    <source>
        <dbReference type="Proteomes" id="UP000437709"/>
    </source>
</evidence>
<dbReference type="SUPFAM" id="SSF55961">
    <property type="entry name" value="Bet v1-like"/>
    <property type="match status" value="1"/>
</dbReference>
<dbReference type="RefSeq" id="WP_152193895.1">
    <property type="nucleotide sequence ID" value="NZ_VUKD01000001.1"/>
</dbReference>
<dbReference type="InterPro" id="IPR019587">
    <property type="entry name" value="Polyketide_cyclase/dehydratase"/>
</dbReference>
<gene>
    <name evidence="1" type="ORF">GB881_10880</name>
</gene>
<dbReference type="OrthoDB" id="5402478at2"/>
<dbReference type="InterPro" id="IPR023393">
    <property type="entry name" value="START-like_dom_sf"/>
</dbReference>
<name>A0A6N7EQQ9_9MICO</name>
<dbReference type="Proteomes" id="UP000437709">
    <property type="component" value="Unassembled WGS sequence"/>
</dbReference>
<reference evidence="1 2" key="1">
    <citation type="submission" date="2019-10" db="EMBL/GenBank/DDBJ databases">
        <title>Georgenia wutianyii sp. nov. and Georgenia yuyongxinii sp. nov. isolated from plateau pika (Ochotona curzoniae) in the Qinghai-Tibet plateau of China.</title>
        <authorList>
            <person name="Tian Z."/>
        </authorList>
    </citation>
    <scope>NUCLEOTIDE SEQUENCE [LARGE SCALE GENOMIC DNA]</scope>
    <source>
        <strain evidence="1 2">JCM 19765</strain>
    </source>
</reference>
<organism evidence="1 2">
    <name type="scientific">Georgenia subflava</name>
    <dbReference type="NCBI Taxonomy" id="1622177"/>
    <lineage>
        <taxon>Bacteria</taxon>
        <taxon>Bacillati</taxon>
        <taxon>Actinomycetota</taxon>
        <taxon>Actinomycetes</taxon>
        <taxon>Micrococcales</taxon>
        <taxon>Bogoriellaceae</taxon>
        <taxon>Georgenia</taxon>
    </lineage>
</organism>
<comment type="caution">
    <text evidence="1">The sequence shown here is derived from an EMBL/GenBank/DDBJ whole genome shotgun (WGS) entry which is preliminary data.</text>
</comment>
<dbReference type="EMBL" id="WHPC01000039">
    <property type="protein sequence ID" value="MPV37534.1"/>
    <property type="molecule type" value="Genomic_DNA"/>
</dbReference>
<proteinExistence type="predicted"/>
<dbReference type="AlphaFoldDB" id="A0A6N7EQQ9"/>
<dbReference type="Pfam" id="PF10604">
    <property type="entry name" value="Polyketide_cyc2"/>
    <property type="match status" value="1"/>
</dbReference>
<keyword evidence="2" id="KW-1185">Reference proteome</keyword>
<evidence type="ECO:0000313" key="1">
    <source>
        <dbReference type="EMBL" id="MPV37534.1"/>
    </source>
</evidence>
<accession>A0A6N7EQQ9</accession>
<dbReference type="Gene3D" id="3.30.530.20">
    <property type="match status" value="1"/>
</dbReference>
<protein>
    <submittedName>
        <fullName evidence="1">Polyketide cyclase</fullName>
    </submittedName>
</protein>
<sequence length="154" mass="17226">MRYRLVSVWHLPAPSDEVWPLLWDVDDWPRWWPQMSAAQVVRPAGPDGTGLRTVLALRSPVGYRLTFGIETTQVEPPRLARARVVGQLTGTGTWVLHDVPDGTRMEITWDVTVRRSWIRAIAPVAAPVFRWAHAAAMRAGERGLVALMTSAPRG</sequence>